<dbReference type="Gene3D" id="3.40.109.10">
    <property type="entry name" value="NADH Oxidase"/>
    <property type="match status" value="1"/>
</dbReference>
<proteinExistence type="predicted"/>
<protein>
    <submittedName>
        <fullName evidence="2">Nitroreductase</fullName>
    </submittedName>
</protein>
<dbReference type="InterPro" id="IPR000415">
    <property type="entry name" value="Nitroreductase-like"/>
</dbReference>
<dbReference type="RefSeq" id="WP_054596509.1">
    <property type="nucleotide sequence ID" value="NZ_CP012830.1"/>
</dbReference>
<evidence type="ECO:0000313" key="2">
    <source>
        <dbReference type="EMBL" id="ALI03250.1"/>
    </source>
</evidence>
<name>A0A0N9VXI2_PSEFL</name>
<reference evidence="3" key="1">
    <citation type="submission" date="2015-09" db="EMBL/GenBank/DDBJ databases">
        <title>Whole genome sequence of Pseudomonas fluorescens FW300-N2E3.</title>
        <authorList>
            <person name="Ray J."/>
            <person name="Melnyk R."/>
            <person name="Deutschbauer A."/>
        </authorList>
    </citation>
    <scope>NUCLEOTIDE SEQUENCE [LARGE SCALE GENOMIC DNA]</scope>
    <source>
        <strain evidence="3">FW300-N2E3</strain>
    </source>
</reference>
<organism evidence="2 3">
    <name type="scientific">Pseudomonas fluorescens</name>
    <dbReference type="NCBI Taxonomy" id="294"/>
    <lineage>
        <taxon>Bacteria</taxon>
        <taxon>Pseudomonadati</taxon>
        <taxon>Pseudomonadota</taxon>
        <taxon>Gammaproteobacteria</taxon>
        <taxon>Pseudomonadales</taxon>
        <taxon>Pseudomonadaceae</taxon>
        <taxon>Pseudomonas</taxon>
    </lineage>
</organism>
<evidence type="ECO:0000313" key="3">
    <source>
        <dbReference type="Proteomes" id="UP000066487"/>
    </source>
</evidence>
<dbReference type="GO" id="GO:0016491">
    <property type="term" value="F:oxidoreductase activity"/>
    <property type="evidence" value="ECO:0007669"/>
    <property type="project" value="InterPro"/>
</dbReference>
<dbReference type="AlphaFoldDB" id="A0A0N9VXI2"/>
<dbReference type="SUPFAM" id="SSF55469">
    <property type="entry name" value="FMN-dependent nitroreductase-like"/>
    <property type="match status" value="1"/>
</dbReference>
<sequence length="186" mass="20276">MNINEAISGRRSTREYTTEAVDEFIIRRLINAAIQAPSAVNQQPWTFTVIRDQELLDRVSREAKAHLLATVPAGTQSEHFYSMLNDPGFQIFYHAPVLILISGSAPGPWIVEDCALAAENLMLAAYAEGLGTCWIGFAQGFLNTPEGKHVLGLPAGSRPVAPIIVGHPKSAPAPVQHKDPEIRWIG</sequence>
<dbReference type="CDD" id="cd02136">
    <property type="entry name" value="PnbA_NfnB-like"/>
    <property type="match status" value="1"/>
</dbReference>
<dbReference type="Pfam" id="PF00881">
    <property type="entry name" value="Nitroreductase"/>
    <property type="match status" value="1"/>
</dbReference>
<accession>A0A0N9VXI2</accession>
<dbReference type="InterPro" id="IPR029479">
    <property type="entry name" value="Nitroreductase"/>
</dbReference>
<dbReference type="InterPro" id="IPR050627">
    <property type="entry name" value="Nitroreductase/BluB"/>
</dbReference>
<dbReference type="Proteomes" id="UP000066487">
    <property type="component" value="Chromosome"/>
</dbReference>
<evidence type="ECO:0000259" key="1">
    <source>
        <dbReference type="Pfam" id="PF00881"/>
    </source>
</evidence>
<reference evidence="2 3" key="2">
    <citation type="journal article" date="2018" name="Nature">
        <title>Mutant phenotypes for thousands of bacterial genes of unknown function.</title>
        <authorList>
            <person name="Price M.N."/>
            <person name="Wetmore K.M."/>
            <person name="Waters R.J."/>
            <person name="Callaghan M."/>
            <person name="Ray J."/>
            <person name="Liu H."/>
            <person name="Kuehl J.V."/>
            <person name="Melnyk R.A."/>
            <person name="Lamson J.S."/>
            <person name="Suh Y."/>
            <person name="Carlson H.K."/>
            <person name="Esquivel Z."/>
            <person name="Sadeeshkumar H."/>
            <person name="Chakraborty R."/>
            <person name="Zane G.M."/>
            <person name="Rubin B.E."/>
            <person name="Wall J.D."/>
            <person name="Visel A."/>
            <person name="Bristow J."/>
            <person name="Blow M.J."/>
            <person name="Arkin A.P."/>
            <person name="Deutschbauer A.M."/>
        </authorList>
    </citation>
    <scope>NUCLEOTIDE SEQUENCE [LARGE SCALE GENOMIC DNA]</scope>
    <source>
        <strain evidence="2 3">FW300-N2E3</strain>
    </source>
</reference>
<dbReference type="PANTHER" id="PTHR23026">
    <property type="entry name" value="NADPH NITROREDUCTASE"/>
    <property type="match status" value="1"/>
</dbReference>
<gene>
    <name evidence="2" type="ORF">AO353_19990</name>
</gene>
<dbReference type="OrthoDB" id="9784375at2"/>
<feature type="domain" description="Nitroreductase" evidence="1">
    <location>
        <begin position="7"/>
        <end position="167"/>
    </location>
</feature>
<dbReference type="PANTHER" id="PTHR23026:SF123">
    <property type="entry name" value="NAD(P)H NITROREDUCTASE RV3131-RELATED"/>
    <property type="match status" value="1"/>
</dbReference>
<dbReference type="EMBL" id="CP012830">
    <property type="protein sequence ID" value="ALI03250.1"/>
    <property type="molecule type" value="Genomic_DNA"/>
</dbReference>